<feature type="binding site" evidence="13 14">
    <location>
        <position position="10"/>
    </location>
    <ligand>
        <name>ATP</name>
        <dbReference type="ChEBI" id="CHEBI:30616"/>
    </ligand>
</feature>
<evidence type="ECO:0000256" key="14">
    <source>
        <dbReference type="PROSITE-ProRule" id="PRU00706"/>
    </source>
</evidence>
<comment type="catalytic activity">
    <reaction evidence="13">
        <text>a ribonucleoside 5'-diphosphate + ATP = a ribonucleoside 5'-triphosphate + ADP</text>
        <dbReference type="Rhea" id="RHEA:18113"/>
        <dbReference type="ChEBI" id="CHEBI:30616"/>
        <dbReference type="ChEBI" id="CHEBI:57930"/>
        <dbReference type="ChEBI" id="CHEBI:61557"/>
        <dbReference type="ChEBI" id="CHEBI:456216"/>
        <dbReference type="EC" id="2.7.4.6"/>
    </reaction>
</comment>
<dbReference type="GO" id="GO:0005524">
    <property type="term" value="F:ATP binding"/>
    <property type="evidence" value="ECO:0007669"/>
    <property type="project" value="UniProtKB-UniRule"/>
</dbReference>
<dbReference type="GO" id="GO:0046872">
    <property type="term" value="F:metal ion binding"/>
    <property type="evidence" value="ECO:0007669"/>
    <property type="project" value="UniProtKB-KW"/>
</dbReference>
<dbReference type="HAMAP" id="MF_00451">
    <property type="entry name" value="NDP_kinase"/>
    <property type="match status" value="1"/>
</dbReference>
<evidence type="ECO:0000256" key="4">
    <source>
        <dbReference type="ARBA" id="ARBA00017632"/>
    </source>
</evidence>
<dbReference type="InterPro" id="IPR001564">
    <property type="entry name" value="Nucleoside_diP_kinase"/>
</dbReference>
<evidence type="ECO:0000256" key="15">
    <source>
        <dbReference type="RuleBase" id="RU004011"/>
    </source>
</evidence>
<feature type="domain" description="Nucleoside diphosphate kinase-like" evidence="16">
    <location>
        <begin position="2"/>
        <end position="137"/>
    </location>
</feature>
<protein>
    <recommendedName>
        <fullName evidence="4 13">Nucleoside diphosphate kinase</fullName>
        <shortName evidence="13">NDK</shortName>
        <shortName evidence="13">NDP kinase</shortName>
        <ecNumber evidence="3 13">2.7.4.6</ecNumber>
    </recommendedName>
    <alternativeName>
        <fullName evidence="13">Nucleoside-2-P kinase</fullName>
    </alternativeName>
</protein>
<dbReference type="PRINTS" id="PR01243">
    <property type="entry name" value="NUCDPKINASE"/>
</dbReference>
<keyword evidence="6 13" id="KW-0808">Transferase</keyword>
<dbReference type="SUPFAM" id="SSF54919">
    <property type="entry name" value="Nucleoside diphosphate kinase, NDK"/>
    <property type="match status" value="1"/>
</dbReference>
<dbReference type="SMART" id="SM00562">
    <property type="entry name" value="NDK"/>
    <property type="match status" value="1"/>
</dbReference>
<dbReference type="Pfam" id="PF00334">
    <property type="entry name" value="NDK"/>
    <property type="match status" value="1"/>
</dbReference>
<evidence type="ECO:0000313" key="17">
    <source>
        <dbReference type="EMBL" id="PUA32219.1"/>
    </source>
</evidence>
<feature type="active site" description="Pros-phosphohistidine intermediate" evidence="13 14">
    <location>
        <position position="116"/>
    </location>
</feature>
<dbReference type="GO" id="GO:0005737">
    <property type="term" value="C:cytoplasm"/>
    <property type="evidence" value="ECO:0007669"/>
    <property type="project" value="UniProtKB-SubCell"/>
</dbReference>
<feature type="binding site" evidence="13 14">
    <location>
        <position position="113"/>
    </location>
    <ligand>
        <name>ATP</name>
        <dbReference type="ChEBI" id="CHEBI:30616"/>
    </ligand>
</feature>
<comment type="cofactor">
    <cofactor evidence="1 13">
        <name>Mg(2+)</name>
        <dbReference type="ChEBI" id="CHEBI:18420"/>
    </cofactor>
</comment>
<keyword evidence="12 13" id="KW-0546">Nucleotide metabolism</keyword>
<dbReference type="Gene3D" id="3.30.70.141">
    <property type="entry name" value="Nucleoside diphosphate kinase-like domain"/>
    <property type="match status" value="1"/>
</dbReference>
<dbReference type="GO" id="GO:0006241">
    <property type="term" value="P:CTP biosynthetic process"/>
    <property type="evidence" value="ECO:0007669"/>
    <property type="project" value="UniProtKB-UniRule"/>
</dbReference>
<dbReference type="EMBL" id="NBVN01000004">
    <property type="protein sequence ID" value="PUA32219.1"/>
    <property type="molecule type" value="Genomic_DNA"/>
</dbReference>
<keyword evidence="8 13" id="KW-0547">Nucleotide-binding</keyword>
<dbReference type="PANTHER" id="PTHR11349">
    <property type="entry name" value="NUCLEOSIDE DIPHOSPHATE KINASE"/>
    <property type="match status" value="1"/>
</dbReference>
<dbReference type="InterPro" id="IPR034907">
    <property type="entry name" value="NDK-like_dom"/>
</dbReference>
<feature type="binding site" evidence="13 14">
    <location>
        <position position="58"/>
    </location>
    <ligand>
        <name>ATP</name>
        <dbReference type="ChEBI" id="CHEBI:30616"/>
    </ligand>
</feature>
<evidence type="ECO:0000256" key="8">
    <source>
        <dbReference type="ARBA" id="ARBA00022741"/>
    </source>
</evidence>
<keyword evidence="13" id="KW-0963">Cytoplasm</keyword>
<dbReference type="InterPro" id="IPR036850">
    <property type="entry name" value="NDK-like_dom_sf"/>
</dbReference>
<dbReference type="GO" id="GO:0006183">
    <property type="term" value="P:GTP biosynthetic process"/>
    <property type="evidence" value="ECO:0007669"/>
    <property type="project" value="UniProtKB-UniRule"/>
</dbReference>
<sequence>MIQRTLLIVKPDGVSRGLVGEVLKRVEAKGLRITRLRMVYPTRECIEKLYDIHKGKAFYEGLVKFMASGPIVAAVIEGEEAVKVVRNLIGPTNGREAPPGTIRGDFSLSIQENIVHAADSPERAEYEIETVFAPECGFY</sequence>
<evidence type="ECO:0000256" key="7">
    <source>
        <dbReference type="ARBA" id="ARBA00022723"/>
    </source>
</evidence>
<evidence type="ECO:0000313" key="18">
    <source>
        <dbReference type="Proteomes" id="UP000244093"/>
    </source>
</evidence>
<evidence type="ECO:0000256" key="13">
    <source>
        <dbReference type="HAMAP-Rule" id="MF_00451"/>
    </source>
</evidence>
<evidence type="ECO:0000256" key="10">
    <source>
        <dbReference type="ARBA" id="ARBA00022840"/>
    </source>
</evidence>
<dbReference type="CDD" id="cd04413">
    <property type="entry name" value="NDPk_I"/>
    <property type="match status" value="1"/>
</dbReference>
<dbReference type="AlphaFoldDB" id="A0A2R7Y4B8"/>
<evidence type="ECO:0000256" key="1">
    <source>
        <dbReference type="ARBA" id="ARBA00001946"/>
    </source>
</evidence>
<evidence type="ECO:0000256" key="2">
    <source>
        <dbReference type="ARBA" id="ARBA00008142"/>
    </source>
</evidence>
<comment type="function">
    <text evidence="13">Major role in the synthesis of nucleoside triphosphates other than ATP. The ATP gamma phosphate is transferred to the NDP beta phosphate via a ping-pong mechanism, using a phosphorylated active-site intermediate.</text>
</comment>
<feature type="binding site" evidence="13 14">
    <location>
        <position position="86"/>
    </location>
    <ligand>
        <name>ATP</name>
        <dbReference type="ChEBI" id="CHEBI:30616"/>
    </ligand>
</feature>
<accession>A0A2R7Y4B8</accession>
<dbReference type="PROSITE" id="PS51374">
    <property type="entry name" value="NDPK_LIKE"/>
    <property type="match status" value="1"/>
</dbReference>
<feature type="binding site" evidence="13 14">
    <location>
        <position position="92"/>
    </location>
    <ligand>
        <name>ATP</name>
        <dbReference type="ChEBI" id="CHEBI:30616"/>
    </ligand>
</feature>
<name>A0A2R7Y4B8_9CREN</name>
<dbReference type="Proteomes" id="UP000244093">
    <property type="component" value="Unassembled WGS sequence"/>
</dbReference>
<dbReference type="FunFam" id="3.30.70.141:FF:000003">
    <property type="entry name" value="Nucleoside diphosphate kinase"/>
    <property type="match status" value="1"/>
</dbReference>
<comment type="catalytic activity">
    <reaction evidence="13">
        <text>a 2'-deoxyribonucleoside 5'-diphosphate + ATP = a 2'-deoxyribonucleoside 5'-triphosphate + ADP</text>
        <dbReference type="Rhea" id="RHEA:44640"/>
        <dbReference type="ChEBI" id="CHEBI:30616"/>
        <dbReference type="ChEBI" id="CHEBI:61560"/>
        <dbReference type="ChEBI" id="CHEBI:73316"/>
        <dbReference type="ChEBI" id="CHEBI:456216"/>
        <dbReference type="EC" id="2.7.4.6"/>
    </reaction>
</comment>
<comment type="similarity">
    <text evidence="2 13 14 15">Belongs to the NDK family.</text>
</comment>
<proteinExistence type="inferred from homology"/>
<evidence type="ECO:0000256" key="3">
    <source>
        <dbReference type="ARBA" id="ARBA00012966"/>
    </source>
</evidence>
<reference evidence="17 18" key="1">
    <citation type="journal article" date="2018" name="Syst. Appl. Microbiol.">
        <title>A new symbiotic nanoarchaeote (Candidatus Nanoclepta minutus) and its host (Zestosphaera tikiterensis gen. nov., sp. nov.) from a New Zealand hot spring.</title>
        <authorList>
            <person name="St John E."/>
            <person name="Liu Y."/>
            <person name="Podar M."/>
            <person name="Stott M.B."/>
            <person name="Meneghin J."/>
            <person name="Chen Z."/>
            <person name="Lagutin K."/>
            <person name="Mitchell K."/>
            <person name="Reysenbach A.L."/>
        </authorList>
    </citation>
    <scope>NUCLEOTIDE SEQUENCE [LARGE SCALE GENOMIC DNA]</scope>
    <source>
        <strain evidence="17">NZ3</strain>
    </source>
</reference>
<keyword evidence="9 13" id="KW-0418">Kinase</keyword>
<evidence type="ECO:0000256" key="5">
    <source>
        <dbReference type="ARBA" id="ARBA00022553"/>
    </source>
</evidence>
<keyword evidence="7 13" id="KW-0479">Metal-binding</keyword>
<comment type="caution">
    <text evidence="17">The sequence shown here is derived from an EMBL/GenBank/DDBJ whole genome shotgun (WGS) entry which is preliminary data.</text>
</comment>
<evidence type="ECO:0000256" key="9">
    <source>
        <dbReference type="ARBA" id="ARBA00022777"/>
    </source>
</evidence>
<keyword evidence="10 13" id="KW-0067">ATP-binding</keyword>
<evidence type="ECO:0000256" key="12">
    <source>
        <dbReference type="ARBA" id="ARBA00023080"/>
    </source>
</evidence>
<dbReference type="NCBIfam" id="NF001908">
    <property type="entry name" value="PRK00668.1"/>
    <property type="match status" value="1"/>
</dbReference>
<dbReference type="GO" id="GO:0006228">
    <property type="term" value="P:UTP biosynthetic process"/>
    <property type="evidence" value="ECO:0007669"/>
    <property type="project" value="UniProtKB-UniRule"/>
</dbReference>
<feature type="binding site" evidence="13 14">
    <location>
        <position position="103"/>
    </location>
    <ligand>
        <name>ATP</name>
        <dbReference type="ChEBI" id="CHEBI:30616"/>
    </ligand>
</feature>
<gene>
    <name evidence="13" type="primary">ndk</name>
    <name evidence="17" type="ORF">B7O98_05995</name>
</gene>
<keyword evidence="5 13" id="KW-0597">Phosphoprotein</keyword>
<comment type="subcellular location">
    <subcellularLocation>
        <location evidence="13">Cytoplasm</location>
    </subcellularLocation>
</comment>
<dbReference type="GO" id="GO:0004550">
    <property type="term" value="F:nucleoside diphosphate kinase activity"/>
    <property type="evidence" value="ECO:0007669"/>
    <property type="project" value="UniProtKB-UniRule"/>
</dbReference>
<evidence type="ECO:0000256" key="6">
    <source>
        <dbReference type="ARBA" id="ARBA00022679"/>
    </source>
</evidence>
<evidence type="ECO:0000256" key="11">
    <source>
        <dbReference type="ARBA" id="ARBA00022842"/>
    </source>
</evidence>
<evidence type="ECO:0000259" key="16">
    <source>
        <dbReference type="SMART" id="SM00562"/>
    </source>
</evidence>
<organism evidence="17 18">
    <name type="scientific">Zestosphaera tikiterensis</name>
    <dbReference type="NCBI Taxonomy" id="1973259"/>
    <lineage>
        <taxon>Archaea</taxon>
        <taxon>Thermoproteota</taxon>
        <taxon>Thermoprotei</taxon>
        <taxon>Desulfurococcales</taxon>
        <taxon>Desulfurococcaceae</taxon>
        <taxon>Zestosphaera</taxon>
    </lineage>
</organism>
<dbReference type="EC" id="2.7.4.6" evidence="3 13"/>
<keyword evidence="11 13" id="KW-0460">Magnesium</keyword>